<dbReference type="PROSITE" id="PS51186">
    <property type="entry name" value="GNAT"/>
    <property type="match status" value="1"/>
</dbReference>
<dbReference type="InterPro" id="IPR000182">
    <property type="entry name" value="GNAT_dom"/>
</dbReference>
<sequence>MLIKYLKSRWFPQPQAFQTIQTKRLILRPWREDDWKPFARMNADPRVMEYFPSTLSKQESDDLARRLSDKVAEQGWGLWAVSIPEVAEFIGFIGLAKPSFEAHFTPAIEVGWRLAYDYWGQGYATEGALAALEYGFETLQLNEIVSFTAQLNDRSRKVMRKIGMHHDPIDDFDHPRLSKEHQLCRHVLYRIKMSEWQAKLND</sequence>
<protein>
    <submittedName>
        <fullName evidence="2">Acetyltransferase, GNAT-family</fullName>
        <ecNumber evidence="2">2.3.1.-</ecNumber>
    </submittedName>
</protein>
<evidence type="ECO:0000313" key="2">
    <source>
        <dbReference type="EMBL" id="CUI17397.1"/>
    </source>
</evidence>
<evidence type="ECO:0000313" key="3">
    <source>
        <dbReference type="Proteomes" id="UP000069902"/>
    </source>
</evidence>
<dbReference type="InterPro" id="IPR016181">
    <property type="entry name" value="Acyl_CoA_acyltransferase"/>
</dbReference>
<dbReference type="GO" id="GO:0016747">
    <property type="term" value="F:acyltransferase activity, transferring groups other than amino-acyl groups"/>
    <property type="evidence" value="ECO:0007669"/>
    <property type="project" value="InterPro"/>
</dbReference>
<dbReference type="PANTHER" id="PTHR43792:SF1">
    <property type="entry name" value="N-ACETYLTRANSFERASE DOMAIN-CONTAINING PROTEIN"/>
    <property type="match status" value="1"/>
</dbReference>
<keyword evidence="2" id="KW-0808">Transferase</keyword>
<dbReference type="STRING" id="389348.PNK_1790"/>
<dbReference type="InParanoid" id="A0A0U5JHE9"/>
<accession>A0A0U5JHE9</accession>
<dbReference type="InterPro" id="IPR051531">
    <property type="entry name" value="N-acetyltransferase"/>
</dbReference>
<dbReference type="Pfam" id="PF13302">
    <property type="entry name" value="Acetyltransf_3"/>
    <property type="match status" value="1"/>
</dbReference>
<feature type="domain" description="N-acetyltransferase" evidence="1">
    <location>
        <begin position="25"/>
        <end position="194"/>
    </location>
</feature>
<dbReference type="EC" id="2.3.1.-" evidence="2"/>
<reference evidence="3" key="1">
    <citation type="submission" date="2015-09" db="EMBL/GenBank/DDBJ databases">
        <authorList>
            <person name="Bertelli C."/>
        </authorList>
    </citation>
    <scope>NUCLEOTIDE SEQUENCE [LARGE SCALE GENOMIC DNA]</scope>
    <source>
        <strain evidence="3">KNic</strain>
    </source>
</reference>
<dbReference type="Proteomes" id="UP000069902">
    <property type="component" value="Chromosome cPNK"/>
</dbReference>
<name>A0A0U5JHE9_9BACT</name>
<dbReference type="SUPFAM" id="SSF55729">
    <property type="entry name" value="Acyl-CoA N-acyltransferases (Nat)"/>
    <property type="match status" value="1"/>
</dbReference>
<evidence type="ECO:0000259" key="1">
    <source>
        <dbReference type="PROSITE" id="PS51186"/>
    </source>
</evidence>
<dbReference type="RefSeq" id="WP_079992888.1">
    <property type="nucleotide sequence ID" value="NZ_LN879502.1"/>
</dbReference>
<keyword evidence="3" id="KW-1185">Reference proteome</keyword>
<gene>
    <name evidence="2" type="primary">rimL</name>
    <name evidence="2" type="ORF">PNK_1790</name>
</gene>
<proteinExistence type="predicted"/>
<dbReference type="Gene3D" id="3.40.630.30">
    <property type="match status" value="1"/>
</dbReference>
<organism evidence="2 3">
    <name type="scientific">Candidatus Protochlamydia naegleriophila</name>
    <dbReference type="NCBI Taxonomy" id="389348"/>
    <lineage>
        <taxon>Bacteria</taxon>
        <taxon>Pseudomonadati</taxon>
        <taxon>Chlamydiota</taxon>
        <taxon>Chlamydiia</taxon>
        <taxon>Parachlamydiales</taxon>
        <taxon>Parachlamydiaceae</taxon>
        <taxon>Candidatus Protochlamydia</taxon>
    </lineage>
</organism>
<dbReference type="KEGG" id="pnl:PNK_1790"/>
<dbReference type="PATRIC" id="fig|389348.3.peg.2010"/>
<keyword evidence="2" id="KW-0012">Acyltransferase</keyword>
<dbReference type="EMBL" id="LN879502">
    <property type="protein sequence ID" value="CUI17397.1"/>
    <property type="molecule type" value="Genomic_DNA"/>
</dbReference>
<dbReference type="PANTHER" id="PTHR43792">
    <property type="entry name" value="GNAT FAMILY, PUTATIVE (AFU_ORTHOLOGUE AFUA_3G00765)-RELATED-RELATED"/>
    <property type="match status" value="1"/>
</dbReference>
<dbReference type="AlphaFoldDB" id="A0A0U5JHE9"/>